<dbReference type="Pfam" id="PF13860">
    <property type="entry name" value="FlgD_ig"/>
    <property type="match status" value="1"/>
</dbReference>
<evidence type="ECO:0000313" key="2">
    <source>
        <dbReference type="EMBL" id="SVE42433.1"/>
    </source>
</evidence>
<feature type="non-terminal residue" evidence="2">
    <location>
        <position position="1"/>
    </location>
</feature>
<dbReference type="AlphaFoldDB" id="A0A383DDM8"/>
<reference evidence="2" key="1">
    <citation type="submission" date="2018-05" db="EMBL/GenBank/DDBJ databases">
        <authorList>
            <person name="Lanie J.A."/>
            <person name="Ng W.-L."/>
            <person name="Kazmierczak K.M."/>
            <person name="Andrzejewski T.M."/>
            <person name="Davidsen T.M."/>
            <person name="Wayne K.J."/>
            <person name="Tettelin H."/>
            <person name="Glass J.I."/>
            <person name="Rusch D."/>
            <person name="Podicherti R."/>
            <person name="Tsui H.-C.T."/>
            <person name="Winkler M.E."/>
        </authorList>
    </citation>
    <scope>NUCLEOTIDE SEQUENCE</scope>
</reference>
<dbReference type="Gene3D" id="2.60.40.4070">
    <property type="match status" value="1"/>
</dbReference>
<dbReference type="InterPro" id="IPR026444">
    <property type="entry name" value="Secre_tail"/>
</dbReference>
<sequence length="104" mass="11414">SAQLLKESLTCQPRAFSPRGNTFNTETAISFQLDKPASATIKVYNVAGHLVRLLAYDRILSEGRNALAWNGRDSDNEIVPTGAYIVAVTIGDRTETKVVSVYNR</sequence>
<dbReference type="NCBIfam" id="TIGR04183">
    <property type="entry name" value="Por_Secre_tail"/>
    <property type="match status" value="1"/>
</dbReference>
<evidence type="ECO:0000259" key="1">
    <source>
        <dbReference type="Pfam" id="PF13860"/>
    </source>
</evidence>
<dbReference type="InterPro" id="IPR025965">
    <property type="entry name" value="FlgD/Vpr_Ig-like"/>
</dbReference>
<name>A0A383DDM8_9ZZZZ</name>
<dbReference type="EMBL" id="UINC01216338">
    <property type="protein sequence ID" value="SVE42433.1"/>
    <property type="molecule type" value="Genomic_DNA"/>
</dbReference>
<accession>A0A383DDM8</accession>
<organism evidence="2">
    <name type="scientific">marine metagenome</name>
    <dbReference type="NCBI Taxonomy" id="408172"/>
    <lineage>
        <taxon>unclassified sequences</taxon>
        <taxon>metagenomes</taxon>
        <taxon>ecological metagenomes</taxon>
    </lineage>
</organism>
<proteinExistence type="predicted"/>
<gene>
    <name evidence="2" type="ORF">METZ01_LOCUS495287</name>
</gene>
<feature type="domain" description="FlgD/Vpr Ig-like" evidence="1">
    <location>
        <begin position="24"/>
        <end position="89"/>
    </location>
</feature>
<protein>
    <recommendedName>
        <fullName evidence="1">FlgD/Vpr Ig-like domain-containing protein</fullName>
    </recommendedName>
</protein>